<dbReference type="InterPro" id="IPR016169">
    <property type="entry name" value="FAD-bd_PCMH_sub2"/>
</dbReference>
<dbReference type="PANTHER" id="PTHR22777:SF17">
    <property type="entry name" value="UPF0053 PROTEIN SLL0260"/>
    <property type="match status" value="1"/>
</dbReference>
<evidence type="ECO:0000259" key="11">
    <source>
        <dbReference type="PROSITE" id="PS51371"/>
    </source>
</evidence>
<dbReference type="EMBL" id="DWWT01000001">
    <property type="protein sequence ID" value="HJC04567.1"/>
    <property type="molecule type" value="Genomic_DNA"/>
</dbReference>
<dbReference type="PROSITE" id="PS51846">
    <property type="entry name" value="CNNM"/>
    <property type="match status" value="1"/>
</dbReference>
<evidence type="ECO:0000256" key="1">
    <source>
        <dbReference type="ARBA" id="ARBA00004141"/>
    </source>
</evidence>
<dbReference type="CDD" id="cd04590">
    <property type="entry name" value="CBS_pair_CorC_HlyC_assoc"/>
    <property type="match status" value="1"/>
</dbReference>
<dbReference type="AlphaFoldDB" id="A0A9D2SGI4"/>
<evidence type="ECO:0000313" key="13">
    <source>
        <dbReference type="EMBL" id="HJC04567.1"/>
    </source>
</evidence>
<evidence type="ECO:0000313" key="14">
    <source>
        <dbReference type="Proteomes" id="UP000823910"/>
    </source>
</evidence>
<dbReference type="Gene3D" id="3.10.580.10">
    <property type="entry name" value="CBS-domain"/>
    <property type="match status" value="1"/>
</dbReference>
<dbReference type="InterPro" id="IPR000644">
    <property type="entry name" value="CBS_dom"/>
</dbReference>
<keyword evidence="4" id="KW-0677">Repeat</keyword>
<dbReference type="SUPFAM" id="SSF54631">
    <property type="entry name" value="CBS-domain pair"/>
    <property type="match status" value="1"/>
</dbReference>
<keyword evidence="5 9" id="KW-1133">Transmembrane helix</keyword>
<organism evidence="13 14">
    <name type="scientific">Candidatus Enterocloster excrementipullorum</name>
    <dbReference type="NCBI Taxonomy" id="2838559"/>
    <lineage>
        <taxon>Bacteria</taxon>
        <taxon>Bacillati</taxon>
        <taxon>Bacillota</taxon>
        <taxon>Clostridia</taxon>
        <taxon>Lachnospirales</taxon>
        <taxon>Lachnospiraceae</taxon>
        <taxon>Enterocloster</taxon>
    </lineage>
</organism>
<dbReference type="SMART" id="SM01091">
    <property type="entry name" value="CorC_HlyC"/>
    <property type="match status" value="1"/>
</dbReference>
<dbReference type="InterPro" id="IPR005170">
    <property type="entry name" value="Transptr-assoc_dom"/>
</dbReference>
<accession>A0A9D2SGI4</accession>
<gene>
    <name evidence="13" type="ORF">H9704_00130</name>
</gene>
<name>A0A9D2SGI4_9FIRM</name>
<keyword evidence="7 9" id="KW-0472">Membrane</keyword>
<dbReference type="InterPro" id="IPR002550">
    <property type="entry name" value="CNNM"/>
</dbReference>
<dbReference type="Pfam" id="PF00571">
    <property type="entry name" value="CBS"/>
    <property type="match status" value="2"/>
</dbReference>
<dbReference type="Proteomes" id="UP000823910">
    <property type="component" value="Unassembled WGS sequence"/>
</dbReference>
<sequence length="471" mass="52035">MDDGYSPVSMLILILFILLEGAFYGFGAAVQNINEMKLEADAAEGNGKAGRLLGIINAPGRLIHTIQVTTHLIGLITGTLILPGYVQGLTNRFQAVFAGMGGLDAVLPGAGLWWERTLAIIFVTLFFLLLIISFGIVIPKRLGAKSPEAWGYHLLPLILFFSVLFRPLTALITGLSSAVLKAFGVKLAQEEENVTEEDIKSMVNEGHEQGVLEAGETEMITNIFELGDKEACDIMTHRTNMTALEGEMTLKEAVDFILNEGVNTRYPVYGEDIDDIIGILHFRDAMALAAQGDKKDWMLKDIPGLLREAVFIPETKEIDVLFKEMQSQKTHMVIVVDEYGQTAGLLTIEDILEEIVGNILDEYDEEEEFITPTGDGAYIMNGLTPLDDVMDTLGISFSEEDYDTYDTLNGFLLSRLERIPQEHERPEVEFAGYRFKVMQAGNKMIESVLAEPCAKTQDDGGFTLAIQKESC</sequence>
<evidence type="ECO:0000256" key="10">
    <source>
        <dbReference type="SAM" id="Phobius"/>
    </source>
</evidence>
<dbReference type="GO" id="GO:0050660">
    <property type="term" value="F:flavin adenine dinucleotide binding"/>
    <property type="evidence" value="ECO:0007669"/>
    <property type="project" value="InterPro"/>
</dbReference>
<evidence type="ECO:0000256" key="5">
    <source>
        <dbReference type="ARBA" id="ARBA00022989"/>
    </source>
</evidence>
<dbReference type="Pfam" id="PF01595">
    <property type="entry name" value="CNNM"/>
    <property type="match status" value="1"/>
</dbReference>
<reference evidence="13" key="2">
    <citation type="submission" date="2021-04" db="EMBL/GenBank/DDBJ databases">
        <authorList>
            <person name="Gilroy R."/>
        </authorList>
    </citation>
    <scope>NUCLEOTIDE SEQUENCE</scope>
    <source>
        <strain evidence="13">CHK180-15479</strain>
    </source>
</reference>
<evidence type="ECO:0000256" key="6">
    <source>
        <dbReference type="ARBA" id="ARBA00023122"/>
    </source>
</evidence>
<evidence type="ECO:0000256" key="3">
    <source>
        <dbReference type="ARBA" id="ARBA00022692"/>
    </source>
</evidence>
<dbReference type="SUPFAM" id="SSF56176">
    <property type="entry name" value="FAD-binding/transporter-associated domain-like"/>
    <property type="match status" value="1"/>
</dbReference>
<feature type="domain" description="CBS" evidence="11">
    <location>
        <begin position="305"/>
        <end position="362"/>
    </location>
</feature>
<dbReference type="Pfam" id="PF03471">
    <property type="entry name" value="CorC_HlyC"/>
    <property type="match status" value="1"/>
</dbReference>
<comment type="caution">
    <text evidence="13">The sequence shown here is derived from an EMBL/GenBank/DDBJ whole genome shotgun (WGS) entry which is preliminary data.</text>
</comment>
<feature type="transmembrane region" description="Helical" evidence="10">
    <location>
        <begin position="6"/>
        <end position="27"/>
    </location>
</feature>
<evidence type="ECO:0000256" key="2">
    <source>
        <dbReference type="ARBA" id="ARBA00006337"/>
    </source>
</evidence>
<dbReference type="InterPro" id="IPR044751">
    <property type="entry name" value="Ion_transp-like_CBS"/>
</dbReference>
<evidence type="ECO:0000256" key="9">
    <source>
        <dbReference type="PROSITE-ProRule" id="PRU01193"/>
    </source>
</evidence>
<feature type="transmembrane region" description="Helical" evidence="10">
    <location>
        <begin position="150"/>
        <end position="168"/>
    </location>
</feature>
<evidence type="ECO:0000256" key="8">
    <source>
        <dbReference type="PROSITE-ProRule" id="PRU00703"/>
    </source>
</evidence>
<feature type="domain" description="CNNM transmembrane" evidence="12">
    <location>
        <begin position="2"/>
        <end position="216"/>
    </location>
</feature>
<evidence type="ECO:0000259" key="12">
    <source>
        <dbReference type="PROSITE" id="PS51846"/>
    </source>
</evidence>
<comment type="similarity">
    <text evidence="2">Belongs to the UPF0053 family.</text>
</comment>
<dbReference type="Gene3D" id="3.30.465.10">
    <property type="match status" value="1"/>
</dbReference>
<feature type="transmembrane region" description="Helical" evidence="10">
    <location>
        <begin position="120"/>
        <end position="138"/>
    </location>
</feature>
<dbReference type="FunFam" id="3.10.580.10:FF:000002">
    <property type="entry name" value="Magnesium/cobalt efflux protein CorC"/>
    <property type="match status" value="1"/>
</dbReference>
<keyword evidence="3 9" id="KW-0812">Transmembrane</keyword>
<dbReference type="GO" id="GO:0005886">
    <property type="term" value="C:plasma membrane"/>
    <property type="evidence" value="ECO:0007669"/>
    <property type="project" value="TreeGrafter"/>
</dbReference>
<keyword evidence="6 8" id="KW-0129">CBS domain</keyword>
<proteinExistence type="inferred from homology"/>
<dbReference type="PANTHER" id="PTHR22777">
    <property type="entry name" value="HEMOLYSIN-RELATED"/>
    <property type="match status" value="1"/>
</dbReference>
<dbReference type="PROSITE" id="PS51371">
    <property type="entry name" value="CBS"/>
    <property type="match status" value="1"/>
</dbReference>
<evidence type="ECO:0000256" key="4">
    <source>
        <dbReference type="ARBA" id="ARBA00022737"/>
    </source>
</evidence>
<protein>
    <submittedName>
        <fullName evidence="13">Hemolysin family protein</fullName>
    </submittedName>
</protein>
<reference evidence="13" key="1">
    <citation type="journal article" date="2021" name="PeerJ">
        <title>Extensive microbial diversity within the chicken gut microbiome revealed by metagenomics and culture.</title>
        <authorList>
            <person name="Gilroy R."/>
            <person name="Ravi A."/>
            <person name="Getino M."/>
            <person name="Pursley I."/>
            <person name="Horton D.L."/>
            <person name="Alikhan N.F."/>
            <person name="Baker D."/>
            <person name="Gharbi K."/>
            <person name="Hall N."/>
            <person name="Watson M."/>
            <person name="Adriaenssens E.M."/>
            <person name="Foster-Nyarko E."/>
            <person name="Jarju S."/>
            <person name="Secka A."/>
            <person name="Antonio M."/>
            <person name="Oren A."/>
            <person name="Chaudhuri R.R."/>
            <person name="La Ragione R."/>
            <person name="Hildebrand F."/>
            <person name="Pallen M.J."/>
        </authorList>
    </citation>
    <scope>NUCLEOTIDE SEQUENCE</scope>
    <source>
        <strain evidence="13">CHK180-15479</strain>
    </source>
</reference>
<dbReference type="InterPro" id="IPR046342">
    <property type="entry name" value="CBS_dom_sf"/>
</dbReference>
<dbReference type="InterPro" id="IPR036318">
    <property type="entry name" value="FAD-bd_PCMH-like_sf"/>
</dbReference>
<comment type="subcellular location">
    <subcellularLocation>
        <location evidence="1">Membrane</location>
        <topology evidence="1">Multi-pass membrane protein</topology>
    </subcellularLocation>
</comment>
<evidence type="ECO:0000256" key="7">
    <source>
        <dbReference type="ARBA" id="ARBA00023136"/>
    </source>
</evidence>